<dbReference type="EMBL" id="LAZR01008751">
    <property type="protein sequence ID" value="KKM76771.1"/>
    <property type="molecule type" value="Genomic_DNA"/>
</dbReference>
<feature type="transmembrane region" description="Helical" evidence="1">
    <location>
        <begin position="204"/>
        <end position="228"/>
    </location>
</feature>
<dbReference type="InterPro" id="IPR009597">
    <property type="entry name" value="DUF1206"/>
</dbReference>
<protein>
    <recommendedName>
        <fullName evidence="2">DUF1206 domain-containing protein</fullName>
    </recommendedName>
</protein>
<sequence length="301" mass="32038">QIGRMMTISDLHATASRFKHAKNLDDIDPEDFAWAVPIMRAGYAGRALVYLVVAGVSLWSIFQGGEAEGTKSAMQSLDGPIGVITIIAIAAGLFAYAVWRLIDSFWDLEAYGTSAKGIVARIGMVVTGVVHGAIGVIAITALGYASSGSKGQKLLSDFMQSTLGSWVVTIAGLLTVATGIYYFYKAISQNYRDHLQANHFTMHWNFLLRAGLAAQGATVMIIGGLIAYSGLSSNSSGAGGLGTAFDWLKEQAFGNILVILLCLGLLGFSLFCMVNAFYRIIPKAADPSVESMAYKVQQLAS</sequence>
<feature type="domain" description="DUF1206" evidence="2">
    <location>
        <begin position="41"/>
        <end position="106"/>
    </location>
</feature>
<keyword evidence="1" id="KW-0812">Transmembrane</keyword>
<dbReference type="AlphaFoldDB" id="A0A0F9KPU1"/>
<proteinExistence type="predicted"/>
<feature type="transmembrane region" description="Helical" evidence="1">
    <location>
        <begin position="43"/>
        <end position="61"/>
    </location>
</feature>
<organism evidence="3">
    <name type="scientific">marine sediment metagenome</name>
    <dbReference type="NCBI Taxonomy" id="412755"/>
    <lineage>
        <taxon>unclassified sequences</taxon>
        <taxon>metagenomes</taxon>
        <taxon>ecological metagenomes</taxon>
    </lineage>
</organism>
<feature type="domain" description="DUF1206" evidence="2">
    <location>
        <begin position="122"/>
        <end position="187"/>
    </location>
</feature>
<feature type="non-terminal residue" evidence="3">
    <location>
        <position position="1"/>
    </location>
</feature>
<keyword evidence="1" id="KW-1133">Transmembrane helix</keyword>
<comment type="caution">
    <text evidence="3">The sequence shown here is derived from an EMBL/GenBank/DDBJ whole genome shotgun (WGS) entry which is preliminary data.</text>
</comment>
<reference evidence="3" key="1">
    <citation type="journal article" date="2015" name="Nature">
        <title>Complex archaea that bridge the gap between prokaryotes and eukaryotes.</title>
        <authorList>
            <person name="Spang A."/>
            <person name="Saw J.H."/>
            <person name="Jorgensen S.L."/>
            <person name="Zaremba-Niedzwiedzka K."/>
            <person name="Martijn J."/>
            <person name="Lind A.E."/>
            <person name="van Eijk R."/>
            <person name="Schleper C."/>
            <person name="Guy L."/>
            <person name="Ettema T.J."/>
        </authorList>
    </citation>
    <scope>NUCLEOTIDE SEQUENCE</scope>
</reference>
<feature type="transmembrane region" description="Helical" evidence="1">
    <location>
        <begin position="256"/>
        <end position="278"/>
    </location>
</feature>
<gene>
    <name evidence="3" type="ORF">LCGC14_1376710</name>
</gene>
<keyword evidence="1" id="KW-0472">Membrane</keyword>
<evidence type="ECO:0000259" key="2">
    <source>
        <dbReference type="Pfam" id="PF06724"/>
    </source>
</evidence>
<accession>A0A0F9KPU1</accession>
<feature type="transmembrane region" description="Helical" evidence="1">
    <location>
        <begin position="81"/>
        <end position="102"/>
    </location>
</feature>
<feature type="transmembrane region" description="Helical" evidence="1">
    <location>
        <begin position="122"/>
        <end position="145"/>
    </location>
</feature>
<feature type="transmembrane region" description="Helical" evidence="1">
    <location>
        <begin position="165"/>
        <end position="184"/>
    </location>
</feature>
<evidence type="ECO:0000313" key="3">
    <source>
        <dbReference type="EMBL" id="KKM76771.1"/>
    </source>
</evidence>
<evidence type="ECO:0000256" key="1">
    <source>
        <dbReference type="SAM" id="Phobius"/>
    </source>
</evidence>
<dbReference type="Pfam" id="PF06724">
    <property type="entry name" value="DUF1206"/>
    <property type="match status" value="3"/>
</dbReference>
<feature type="domain" description="DUF1206" evidence="2">
    <location>
        <begin position="210"/>
        <end position="279"/>
    </location>
</feature>
<name>A0A0F9KPU1_9ZZZZ</name>